<dbReference type="AlphaFoldDB" id="A0A2S4UYV3"/>
<gene>
    <name evidence="3" type="ORF">PSTT_11765</name>
</gene>
<feature type="domain" description="DUF6589" evidence="2">
    <location>
        <begin position="342"/>
        <end position="772"/>
    </location>
</feature>
<evidence type="ECO:0000259" key="2">
    <source>
        <dbReference type="Pfam" id="PF20231"/>
    </source>
</evidence>
<dbReference type="VEuPathDB" id="FungiDB:PSTT_11765"/>
<feature type="region of interest" description="Disordered" evidence="1">
    <location>
        <begin position="588"/>
        <end position="620"/>
    </location>
</feature>
<evidence type="ECO:0000313" key="4">
    <source>
        <dbReference type="Proteomes" id="UP000239156"/>
    </source>
</evidence>
<organism evidence="3 4">
    <name type="scientific">Puccinia striiformis</name>
    <dbReference type="NCBI Taxonomy" id="27350"/>
    <lineage>
        <taxon>Eukaryota</taxon>
        <taxon>Fungi</taxon>
        <taxon>Dikarya</taxon>
        <taxon>Basidiomycota</taxon>
        <taxon>Pucciniomycotina</taxon>
        <taxon>Pucciniomycetes</taxon>
        <taxon>Pucciniales</taxon>
        <taxon>Pucciniaceae</taxon>
        <taxon>Puccinia</taxon>
    </lineage>
</organism>
<evidence type="ECO:0000256" key="1">
    <source>
        <dbReference type="SAM" id="MobiDB-lite"/>
    </source>
</evidence>
<keyword evidence="4" id="KW-1185">Reference proteome</keyword>
<accession>A0A2S4UYV3</accession>
<protein>
    <recommendedName>
        <fullName evidence="2">DUF6589 domain-containing protein</fullName>
    </recommendedName>
</protein>
<evidence type="ECO:0000313" key="3">
    <source>
        <dbReference type="EMBL" id="POW02447.1"/>
    </source>
</evidence>
<dbReference type="VEuPathDB" id="FungiDB:PSHT_02273"/>
<feature type="region of interest" description="Disordered" evidence="1">
    <location>
        <begin position="840"/>
        <end position="860"/>
    </location>
</feature>
<dbReference type="InterPro" id="IPR046496">
    <property type="entry name" value="DUF6589"/>
</dbReference>
<name>A0A2S4UYV3_9BASI</name>
<dbReference type="Pfam" id="PF20231">
    <property type="entry name" value="DUF6589"/>
    <property type="match status" value="1"/>
</dbReference>
<feature type="region of interest" description="Disordered" evidence="1">
    <location>
        <begin position="149"/>
        <end position="190"/>
    </location>
</feature>
<comment type="caution">
    <text evidence="3">The sequence shown here is derived from an EMBL/GenBank/DDBJ whole genome shotgun (WGS) entry which is preliminary data.</text>
</comment>
<dbReference type="Proteomes" id="UP000239156">
    <property type="component" value="Unassembled WGS sequence"/>
</dbReference>
<proteinExistence type="predicted"/>
<feature type="compositionally biased region" description="Acidic residues" evidence="1">
    <location>
        <begin position="588"/>
        <end position="608"/>
    </location>
</feature>
<sequence length="860" mass="96723">MSKKLLYVGEVLAALDLDPKRFITAFLQNNDKQIVINRRLWGADIGWRSTSEVLKKIKALVCHTTEGKGRWKAYILSEAQEILAAEGGKHGQFPHGTYHNSRKITPEFFSEEAKEARVTKLINREMPFLYQLIKHILAKKDVSKGVSDAFGDSDSGSDVEPENLPKRKKKTRKPSAASVPPDHPEHDEPFDRTIQPHVIAATICSMVSFGRNRRNNARQIQNSVVLLACGVTERVNTYLNYIGLSLSRRTAHRALKALGIISEKVIIRRTAIGKHPFAPMICMDNLDFEEKVHEKSIEHTSQMFHGTWGYLHVADPNLVSQFDPEDFSLRSFKKSIEDCTTMPMKPSIFLPTQKSSYHWQAVIKSQITKVLLDHLVKPSDPFVNLPTDPPSIDPISAKKPDITMLKLMIASDNSAEGVGEVFEGIMRQTNLSPTEFCGRLQLFEGDLGTCINLESLRSHQKPSGHIANDLSSFFTLLGASHILWNVAQAIYLSHYGNPLDQKDQGVWHTLSSLGIPAERPTTKKDFTLMLTNLTKCHESTILYCLLTVMGYPKAFIPDEKVVMTSEKTKEVVNKCYQQFFSPEALELADQEPPLEEDDNDDNENDESDNSTTSANSAKSESGEHGLINLLLRLRDFASVVECDRAMRAGDIGRVLNICTRWSVMANGMTCLKNYAIHLPRMVLLLTRVLPEGLATTLKHSLLVSPSGRANHFVAKDFYLETQNFWLKYFYNHNGCGTQIDRLKDVFSLNVPILRELVKGLRGDSGKNDICQSHKHNLTTATLNNFLKMAHQYELLSPTNIQKKKTKDIYRRGCDALHDDYAKGGHKLNRMQPSTTLYYHTPNGPATEDELPAEEEVVVDG</sequence>
<feature type="compositionally biased region" description="Acidic residues" evidence="1">
    <location>
        <begin position="846"/>
        <end position="860"/>
    </location>
</feature>
<reference evidence="3" key="1">
    <citation type="submission" date="2017-12" db="EMBL/GenBank/DDBJ databases">
        <title>Gene loss provides genomic basis for host adaptation in cereal stripe rust fungi.</title>
        <authorList>
            <person name="Xia C."/>
        </authorList>
    </citation>
    <scope>NUCLEOTIDE SEQUENCE [LARGE SCALE GENOMIC DNA]</scope>
    <source>
        <strain evidence="3">93-210</strain>
    </source>
</reference>
<dbReference type="EMBL" id="PKSL01000142">
    <property type="protein sequence ID" value="POW02447.1"/>
    <property type="molecule type" value="Genomic_DNA"/>
</dbReference>